<evidence type="ECO:0000256" key="1">
    <source>
        <dbReference type="SAM" id="MobiDB-lite"/>
    </source>
</evidence>
<feature type="compositionally biased region" description="Polar residues" evidence="1">
    <location>
        <begin position="426"/>
        <end position="443"/>
    </location>
</feature>
<feature type="transmembrane region" description="Helical" evidence="2">
    <location>
        <begin position="7"/>
        <end position="33"/>
    </location>
</feature>
<evidence type="ECO:0000256" key="2">
    <source>
        <dbReference type="SAM" id="Phobius"/>
    </source>
</evidence>
<keyword evidence="2" id="KW-1133">Transmembrane helix</keyword>
<evidence type="ECO:0000313" key="3">
    <source>
        <dbReference type="EMBL" id="KAG6434631.1"/>
    </source>
</evidence>
<feature type="compositionally biased region" description="Acidic residues" evidence="1">
    <location>
        <begin position="99"/>
        <end position="113"/>
    </location>
</feature>
<name>A0A8X8YLI8_SALSN</name>
<feature type="region of interest" description="Disordered" evidence="1">
    <location>
        <begin position="95"/>
        <end position="114"/>
    </location>
</feature>
<keyword evidence="2" id="KW-0472">Membrane</keyword>
<gene>
    <name evidence="3" type="ORF">SASPL_106269</name>
</gene>
<comment type="caution">
    <text evidence="3">The sequence shown here is derived from an EMBL/GenBank/DDBJ whole genome shotgun (WGS) entry which is preliminary data.</text>
</comment>
<reference evidence="3" key="2">
    <citation type="submission" date="2020-08" db="EMBL/GenBank/DDBJ databases">
        <title>Plant Genome Project.</title>
        <authorList>
            <person name="Zhang R.-G."/>
        </authorList>
    </citation>
    <scope>NUCLEOTIDE SEQUENCE</scope>
    <source>
        <strain evidence="3">Huo1</strain>
        <tissue evidence="3">Leaf</tissue>
    </source>
</reference>
<feature type="compositionally biased region" description="Polar residues" evidence="1">
    <location>
        <begin position="386"/>
        <end position="412"/>
    </location>
</feature>
<dbReference type="AlphaFoldDB" id="A0A8X8YLI8"/>
<dbReference type="Proteomes" id="UP000298416">
    <property type="component" value="Unassembled WGS sequence"/>
</dbReference>
<feature type="region of interest" description="Disordered" evidence="1">
    <location>
        <begin position="386"/>
        <end position="449"/>
    </location>
</feature>
<feature type="region of interest" description="Disordered" evidence="1">
    <location>
        <begin position="697"/>
        <end position="718"/>
    </location>
</feature>
<evidence type="ECO:0000313" key="4">
    <source>
        <dbReference type="Proteomes" id="UP000298416"/>
    </source>
</evidence>
<dbReference type="EMBL" id="PNBA02000002">
    <property type="protein sequence ID" value="KAG6434631.1"/>
    <property type="molecule type" value="Genomic_DNA"/>
</dbReference>
<dbReference type="PANTHER" id="PTHR34461:SF2">
    <property type="entry name" value="EXPRESSED PROTEIN"/>
    <property type="match status" value="1"/>
</dbReference>
<feature type="compositionally biased region" description="Basic and acidic residues" evidence="1">
    <location>
        <begin position="709"/>
        <end position="718"/>
    </location>
</feature>
<keyword evidence="2" id="KW-0812">Transmembrane</keyword>
<organism evidence="3">
    <name type="scientific">Salvia splendens</name>
    <name type="common">Scarlet sage</name>
    <dbReference type="NCBI Taxonomy" id="180675"/>
    <lineage>
        <taxon>Eukaryota</taxon>
        <taxon>Viridiplantae</taxon>
        <taxon>Streptophyta</taxon>
        <taxon>Embryophyta</taxon>
        <taxon>Tracheophyta</taxon>
        <taxon>Spermatophyta</taxon>
        <taxon>Magnoliopsida</taxon>
        <taxon>eudicotyledons</taxon>
        <taxon>Gunneridae</taxon>
        <taxon>Pentapetalae</taxon>
        <taxon>asterids</taxon>
        <taxon>lamiids</taxon>
        <taxon>Lamiales</taxon>
        <taxon>Lamiaceae</taxon>
        <taxon>Nepetoideae</taxon>
        <taxon>Mentheae</taxon>
        <taxon>Salviinae</taxon>
        <taxon>Salvia</taxon>
        <taxon>Salvia subgen. Calosphace</taxon>
        <taxon>core Calosphace</taxon>
    </lineage>
</organism>
<reference evidence="3" key="1">
    <citation type="submission" date="2018-01" db="EMBL/GenBank/DDBJ databases">
        <authorList>
            <person name="Mao J.F."/>
        </authorList>
    </citation>
    <scope>NUCLEOTIDE SEQUENCE</scope>
    <source>
        <strain evidence="3">Huo1</strain>
        <tissue evidence="3">Leaf</tissue>
    </source>
</reference>
<proteinExistence type="predicted"/>
<keyword evidence="4" id="KW-1185">Reference proteome</keyword>
<accession>A0A8X8YLI8</accession>
<dbReference type="PANTHER" id="PTHR34461">
    <property type="entry name" value="EXPRESSED PROTEIN"/>
    <property type="match status" value="1"/>
</dbReference>
<protein>
    <submittedName>
        <fullName evidence="3">Uncharacterized protein</fullName>
    </submittedName>
</protein>
<sequence>MLRGQTYYYVLAISHWLIYALLLLVIVLGGLVIKVCNTNSNRRPVTRTKILRDVYDIEDAKRLQKPPSGLLFGKKQVIHRSSCFTVAARTIRKIKSEPSDSDPSADGDSDCDVSDTTTLSQLKNRLLTKRKKFVSTDKNAVEDESDLNEPLINLKSKHSKASRAKRRRLNPSAISSATIKAAITSEENLVSEASEQAGGELAPLIHVKVGVQDAEQIGCHNGMQMASSTGHKEVVNPAQMTVLPEHDREPLSYVNRYEECLTNEMCYDHLEDVEPISILTLQDEANIRMETKESECPELLGSAPEEVTKPKENPDSCSTVTLFSADTDANVSCHSSSSLIVEDMPDGCGSSCRVLDMAIDGCSTPPCGSNTVFFDSKAEAHILSELSNSQSSPGKNFGSNPGSITTSSTRHNLISMKDTIADEEQLSTSSSDTTMRNDFNSEGQTEDESLKPLDKQKLEFPMTCTENESSLDYRTCDDAETILKPEQHQLPQRLFSSRKALSPSSQERLCLIMNSVGIANDVDQSIDYKCEEKLFENETGKESSSLRSEVQEEGKTVKHRLPGQVSQRKFVISPRRISKRSQIVKGNLEGPRFSRALPNLSTGCTSVQGCSESAVAFSQRQMQDMESVALKLMNELKFMKDIVEQKLLFEAYRNASLKNDADEVKSAIKNAIKAEETAKKWMSMMTRDCNRFSKIMKMMPDSTPSSKDSSQKGERKITFADEAGGKLCHVKFFDDSPASPSSNAVEQ</sequence>